<dbReference type="OrthoDB" id="9813719at2"/>
<dbReference type="EMBL" id="LRQA01000003">
    <property type="protein sequence ID" value="KXA19501.1"/>
    <property type="molecule type" value="Genomic_DNA"/>
</dbReference>
<dbReference type="Proteomes" id="UP000070558">
    <property type="component" value="Unassembled WGS sequence"/>
</dbReference>
<evidence type="ECO:0000313" key="3">
    <source>
        <dbReference type="Proteomes" id="UP000070558"/>
    </source>
</evidence>
<accession>A0A133NT92</accession>
<dbReference type="PATRIC" id="fig|2702.99.peg.45"/>
<comment type="caution">
    <text evidence="2">The sequence shown here is derived from an EMBL/GenBank/DDBJ whole genome shotgun (WGS) entry which is preliminary data.</text>
</comment>
<reference evidence="2 3" key="1">
    <citation type="submission" date="2016-01" db="EMBL/GenBank/DDBJ databases">
        <authorList>
            <person name="Oliw E.H."/>
        </authorList>
    </citation>
    <scope>NUCLEOTIDE SEQUENCE [LARGE SCALE GENOMIC DNA]</scope>
    <source>
        <strain evidence="2 3">GED7760B</strain>
    </source>
</reference>
<name>A0A133NT92_GARVA</name>
<dbReference type="RefSeq" id="WP_060786410.1">
    <property type="nucleotide sequence ID" value="NZ_KQ956802.1"/>
</dbReference>
<feature type="region of interest" description="Disordered" evidence="1">
    <location>
        <begin position="43"/>
        <end position="71"/>
    </location>
</feature>
<proteinExistence type="predicted"/>
<evidence type="ECO:0000256" key="1">
    <source>
        <dbReference type="SAM" id="MobiDB-lite"/>
    </source>
</evidence>
<organism evidence="2 3">
    <name type="scientific">Gardnerella vaginalis</name>
    <dbReference type="NCBI Taxonomy" id="2702"/>
    <lineage>
        <taxon>Bacteria</taxon>
        <taxon>Bacillati</taxon>
        <taxon>Actinomycetota</taxon>
        <taxon>Actinomycetes</taxon>
        <taxon>Bifidobacteriales</taxon>
        <taxon>Bifidobacteriaceae</taxon>
        <taxon>Gardnerella</taxon>
    </lineage>
</organism>
<gene>
    <name evidence="2" type="ORF">HMPREF3216_00046</name>
</gene>
<evidence type="ECO:0000313" key="2">
    <source>
        <dbReference type="EMBL" id="KXA19501.1"/>
    </source>
</evidence>
<sequence>MKYLSVAETAEKWGICQRRIQTLLNEKRIESATRIGRTWAIPDDAQKPADARIKSGKYIKTSEKPKESQEK</sequence>
<feature type="compositionally biased region" description="Basic and acidic residues" evidence="1">
    <location>
        <begin position="44"/>
        <end position="53"/>
    </location>
</feature>
<dbReference type="AlphaFoldDB" id="A0A133NT92"/>
<protein>
    <recommendedName>
        <fullName evidence="4">DNA-binding protein</fullName>
    </recommendedName>
</protein>
<feature type="compositionally biased region" description="Basic and acidic residues" evidence="1">
    <location>
        <begin position="60"/>
        <end position="71"/>
    </location>
</feature>
<evidence type="ECO:0008006" key="4">
    <source>
        <dbReference type="Google" id="ProtNLM"/>
    </source>
</evidence>